<protein>
    <recommendedName>
        <fullName evidence="8">C2H2-type domain-containing protein</fullName>
    </recommendedName>
</protein>
<feature type="compositionally biased region" description="Polar residues" evidence="7">
    <location>
        <begin position="149"/>
        <end position="163"/>
    </location>
</feature>
<dbReference type="GO" id="GO:0003676">
    <property type="term" value="F:nucleic acid binding"/>
    <property type="evidence" value="ECO:0007669"/>
    <property type="project" value="InterPro"/>
</dbReference>
<keyword evidence="2" id="KW-0479">Metal-binding</keyword>
<dbReference type="InterPro" id="IPR036236">
    <property type="entry name" value="Znf_C2H2_sf"/>
</dbReference>
<dbReference type="InterPro" id="IPR003604">
    <property type="entry name" value="Matrin/U1-like-C_Znf_C2H2"/>
</dbReference>
<dbReference type="Proteomes" id="UP000001307">
    <property type="component" value="Unassembled WGS sequence"/>
</dbReference>
<feature type="domain" description="C2H2-type" evidence="8">
    <location>
        <begin position="224"/>
        <end position="246"/>
    </location>
</feature>
<dbReference type="SMART" id="SM00451">
    <property type="entry name" value="ZnF_U1"/>
    <property type="match status" value="3"/>
</dbReference>
<dbReference type="OrthoDB" id="1925236at2759"/>
<keyword evidence="5" id="KW-0862">Zinc</keyword>
<sequence length="329" mass="36542">MDNLNNRSISTDCAQSQSSAAFSKASEATRSFHVENRSPEQLLMSASEDDCSSSIAATVTTAGVGPGRDEKQDEVAFGHRVECAVCNVRLGPQAMTMHLQGKPHLKKIEHYLMEDSKLSWCPICSVPLSSLKQAYSHCMSKQHCEKLVRSQQQPGDSQNNQGNGKRKYHKRNDQQQVHQRGQYISNPVRYSNNNQNRGRDDFHQAPNPPPPQAATQKKDKKFPCSICQVTMNSQKQYETHMLSPRHINTKNSLDKVGGVGIANIALAQNRSISDAIGPKRPRFSSDFRQTQVDPFTFPPQFAIAAAALENLNYGAESAKSAWRSSARLE</sequence>
<reference evidence="9" key="1">
    <citation type="journal article" date="2010" name="Science">
        <title>Plasticity of animal genome architecture unmasked by rapid evolution of a pelagic tunicate.</title>
        <authorList>
            <person name="Denoeud F."/>
            <person name="Henriet S."/>
            <person name="Mungpakdee S."/>
            <person name="Aury J.M."/>
            <person name="Da Silva C."/>
            <person name="Brinkmann H."/>
            <person name="Mikhaleva J."/>
            <person name="Olsen L.C."/>
            <person name="Jubin C."/>
            <person name="Canestro C."/>
            <person name="Bouquet J.M."/>
            <person name="Danks G."/>
            <person name="Poulain J."/>
            <person name="Campsteijn C."/>
            <person name="Adamski M."/>
            <person name="Cross I."/>
            <person name="Yadetie F."/>
            <person name="Muffato M."/>
            <person name="Louis A."/>
            <person name="Butcher S."/>
            <person name="Tsagkogeorga G."/>
            <person name="Konrad A."/>
            <person name="Singh S."/>
            <person name="Jensen M.F."/>
            <person name="Cong E.H."/>
            <person name="Eikeseth-Otteraa H."/>
            <person name="Noel B."/>
            <person name="Anthouard V."/>
            <person name="Porcel B.M."/>
            <person name="Kachouri-Lafond R."/>
            <person name="Nishino A."/>
            <person name="Ugolini M."/>
            <person name="Chourrout P."/>
            <person name="Nishida H."/>
            <person name="Aasland R."/>
            <person name="Huzurbazar S."/>
            <person name="Westhof E."/>
            <person name="Delsuc F."/>
            <person name="Lehrach H."/>
            <person name="Reinhardt R."/>
            <person name="Weissenbach J."/>
            <person name="Roy S.W."/>
            <person name="Artiguenave F."/>
            <person name="Postlethwait J.H."/>
            <person name="Manak J.R."/>
            <person name="Thompson E.M."/>
            <person name="Jaillon O."/>
            <person name="Du Pasquier L."/>
            <person name="Boudinot P."/>
            <person name="Liberles D.A."/>
            <person name="Volff J.N."/>
            <person name="Philippe H."/>
            <person name="Lenhard B."/>
            <person name="Roest Crollius H."/>
            <person name="Wincker P."/>
            <person name="Chourrout D."/>
        </authorList>
    </citation>
    <scope>NUCLEOTIDE SEQUENCE [LARGE SCALE GENOMIC DNA]</scope>
</reference>
<dbReference type="PROSITE" id="PS00028">
    <property type="entry name" value="ZINC_FINGER_C2H2_1"/>
    <property type="match status" value="1"/>
</dbReference>
<evidence type="ECO:0000256" key="2">
    <source>
        <dbReference type="ARBA" id="ARBA00022723"/>
    </source>
</evidence>
<evidence type="ECO:0000256" key="6">
    <source>
        <dbReference type="ARBA" id="ARBA00023242"/>
    </source>
</evidence>
<dbReference type="GO" id="GO:0008270">
    <property type="term" value="F:zinc ion binding"/>
    <property type="evidence" value="ECO:0007669"/>
    <property type="project" value="UniProtKB-KW"/>
</dbReference>
<keyword evidence="10" id="KW-1185">Reference proteome</keyword>
<organism evidence="9">
    <name type="scientific">Oikopleura dioica</name>
    <name type="common">Tunicate</name>
    <dbReference type="NCBI Taxonomy" id="34765"/>
    <lineage>
        <taxon>Eukaryota</taxon>
        <taxon>Metazoa</taxon>
        <taxon>Chordata</taxon>
        <taxon>Tunicata</taxon>
        <taxon>Appendicularia</taxon>
        <taxon>Copelata</taxon>
        <taxon>Oikopleuridae</taxon>
        <taxon>Oikopleura</taxon>
    </lineage>
</organism>
<name>E4XM05_OIKDI</name>
<comment type="subcellular location">
    <subcellularLocation>
        <location evidence="1">Nucleus</location>
    </subcellularLocation>
</comment>
<gene>
    <name evidence="9" type="ORF">GSOID_T00014752001</name>
</gene>
<dbReference type="Pfam" id="PF12874">
    <property type="entry name" value="zf-met"/>
    <property type="match status" value="1"/>
</dbReference>
<evidence type="ECO:0000256" key="7">
    <source>
        <dbReference type="SAM" id="MobiDB-lite"/>
    </source>
</evidence>
<dbReference type="PANTHER" id="PTHR46144:SF6">
    <property type="entry name" value="C2H2-TYPE DOMAIN-CONTAINING PROTEIN"/>
    <property type="match status" value="1"/>
</dbReference>
<dbReference type="AlphaFoldDB" id="E4XM05"/>
<accession>E4XM05</accession>
<proteinExistence type="predicted"/>
<evidence type="ECO:0000313" key="9">
    <source>
        <dbReference type="EMBL" id="CBY11012.1"/>
    </source>
</evidence>
<evidence type="ECO:0000256" key="5">
    <source>
        <dbReference type="ARBA" id="ARBA00022833"/>
    </source>
</evidence>
<dbReference type="EMBL" id="FN653073">
    <property type="protein sequence ID" value="CBY11012.1"/>
    <property type="molecule type" value="Genomic_DNA"/>
</dbReference>
<evidence type="ECO:0000256" key="1">
    <source>
        <dbReference type="ARBA" id="ARBA00004123"/>
    </source>
</evidence>
<dbReference type="GO" id="GO:0005634">
    <property type="term" value="C:nucleus"/>
    <property type="evidence" value="ECO:0007669"/>
    <property type="project" value="UniProtKB-SubCell"/>
</dbReference>
<dbReference type="InParanoid" id="E4XM05"/>
<dbReference type="SUPFAM" id="SSF57667">
    <property type="entry name" value="beta-beta-alpha zinc fingers"/>
    <property type="match status" value="1"/>
</dbReference>
<dbReference type="InterPro" id="IPR013087">
    <property type="entry name" value="Znf_C2H2_type"/>
</dbReference>
<evidence type="ECO:0000259" key="8">
    <source>
        <dbReference type="PROSITE" id="PS00028"/>
    </source>
</evidence>
<dbReference type="Gene3D" id="3.30.160.60">
    <property type="entry name" value="Classic Zinc Finger"/>
    <property type="match status" value="2"/>
</dbReference>
<evidence type="ECO:0000313" key="10">
    <source>
        <dbReference type="Proteomes" id="UP000001307"/>
    </source>
</evidence>
<keyword evidence="3" id="KW-0677">Repeat</keyword>
<keyword evidence="6" id="KW-0539">Nucleus</keyword>
<feature type="compositionally biased region" description="Polar residues" evidence="7">
    <location>
        <begin position="174"/>
        <end position="196"/>
    </location>
</feature>
<dbReference type="InterPro" id="IPR051868">
    <property type="entry name" value="ZN346_ZMAT4"/>
</dbReference>
<evidence type="ECO:0000256" key="4">
    <source>
        <dbReference type="ARBA" id="ARBA00022771"/>
    </source>
</evidence>
<feature type="region of interest" description="Disordered" evidence="7">
    <location>
        <begin position="149"/>
        <end position="220"/>
    </location>
</feature>
<evidence type="ECO:0000256" key="3">
    <source>
        <dbReference type="ARBA" id="ARBA00022737"/>
    </source>
</evidence>
<keyword evidence="4" id="KW-0863">Zinc-finger</keyword>
<dbReference type="PANTHER" id="PTHR46144">
    <property type="entry name" value="ZINC FINGER PROTEIN 385B-LIKE"/>
    <property type="match status" value="1"/>
</dbReference>